<evidence type="ECO:0000256" key="9">
    <source>
        <dbReference type="PIRNR" id="PIRNR000723"/>
    </source>
</evidence>
<sequence>MARGNPMPVPWGQGKDGMGMALLVVALGGNALLRAGERGTAAEQARHLDEVAPALAALVLGGHRLVLTHGNGPQVGNLLIQQEEAVRLVPPMPLDVCGAETQGLIGYLIQSRLWGALRAAGSDVPVVTVVTQVLVSETDPAFRNPTKPVGPFFSPERARGFMVERNWLMREDAGRGWRRIVPSPEPLRILELDAVRALVEAGAVVVCAGGGGVPVCERQGRLEGCEAVIDKDLASALLAADLGADRLVILTDVERVAIRYGRPDEERLDRVPVSRLRRFQAEGHFPPGSMGPKVEAACRFVERTGREAVIGHLDDAARAAEGVAGTVVVPEEE</sequence>
<evidence type="ECO:0000256" key="3">
    <source>
        <dbReference type="ARBA" id="ARBA00013070"/>
    </source>
</evidence>
<dbReference type="SUPFAM" id="SSF53633">
    <property type="entry name" value="Carbamate kinase-like"/>
    <property type="match status" value="1"/>
</dbReference>
<dbReference type="Proteomes" id="UP001163687">
    <property type="component" value="Chromosome"/>
</dbReference>
<accession>A0AA35CMP5</accession>
<dbReference type="Gene3D" id="3.40.1160.10">
    <property type="entry name" value="Acetylglutamate kinase-like"/>
    <property type="match status" value="1"/>
</dbReference>
<dbReference type="GO" id="GO:0005829">
    <property type="term" value="C:cytosol"/>
    <property type="evidence" value="ECO:0007669"/>
    <property type="project" value="TreeGrafter"/>
</dbReference>
<evidence type="ECO:0000256" key="2">
    <source>
        <dbReference type="ARBA" id="ARBA00011066"/>
    </source>
</evidence>
<keyword evidence="12" id="KW-1185">Reference proteome</keyword>
<evidence type="ECO:0000256" key="6">
    <source>
        <dbReference type="ARBA" id="ARBA00022777"/>
    </source>
</evidence>
<dbReference type="AlphaFoldDB" id="A0AA35CMP5"/>
<evidence type="ECO:0000313" key="12">
    <source>
        <dbReference type="Proteomes" id="UP001163687"/>
    </source>
</evidence>
<comment type="catalytic activity">
    <reaction evidence="7">
        <text>hydrogencarbonate + NH4(+) + ATP = carbamoyl phosphate + ADP + H2O + H(+)</text>
        <dbReference type="Rhea" id="RHEA:10152"/>
        <dbReference type="ChEBI" id="CHEBI:15377"/>
        <dbReference type="ChEBI" id="CHEBI:15378"/>
        <dbReference type="ChEBI" id="CHEBI:17544"/>
        <dbReference type="ChEBI" id="CHEBI:28938"/>
        <dbReference type="ChEBI" id="CHEBI:30616"/>
        <dbReference type="ChEBI" id="CHEBI:58228"/>
        <dbReference type="ChEBI" id="CHEBI:456216"/>
        <dbReference type="EC" id="2.7.2.2"/>
    </reaction>
</comment>
<evidence type="ECO:0000256" key="4">
    <source>
        <dbReference type="ARBA" id="ARBA00022503"/>
    </source>
</evidence>
<keyword evidence="4" id="KW-0056">Arginine metabolism</keyword>
<evidence type="ECO:0000256" key="7">
    <source>
        <dbReference type="ARBA" id="ARBA00048467"/>
    </source>
</evidence>
<dbReference type="FunFam" id="3.40.1160.10:FF:000007">
    <property type="entry name" value="Carbamate kinase"/>
    <property type="match status" value="1"/>
</dbReference>
<dbReference type="InterPro" id="IPR001048">
    <property type="entry name" value="Asp/Glu/Uridylate_kinase"/>
</dbReference>
<evidence type="ECO:0000256" key="8">
    <source>
        <dbReference type="NCBIfam" id="TIGR00746"/>
    </source>
</evidence>
<organism evidence="11 12">
    <name type="scientific">Caldinitratiruptor microaerophilus</name>
    <dbReference type="NCBI Taxonomy" id="671077"/>
    <lineage>
        <taxon>Bacteria</taxon>
        <taxon>Bacillati</taxon>
        <taxon>Bacillota</taxon>
        <taxon>Clostridia</taxon>
        <taxon>Eubacteriales</taxon>
        <taxon>Symbiobacteriaceae</taxon>
        <taxon>Caldinitratiruptor</taxon>
    </lineage>
</organism>
<name>A0AA35CMP5_9FIRM</name>
<keyword evidence="5 9" id="KW-0808">Transferase</keyword>
<proteinExistence type="inferred from homology"/>
<dbReference type="PRINTS" id="PR01469">
    <property type="entry name" value="CARBMTKINASE"/>
</dbReference>
<comment type="similarity">
    <text evidence="2 9">Belongs to the carbamate kinase family.</text>
</comment>
<dbReference type="PANTHER" id="PTHR30409:SF1">
    <property type="entry name" value="CARBAMATE KINASE-RELATED"/>
    <property type="match status" value="1"/>
</dbReference>
<feature type="domain" description="Aspartate/glutamate/uridylate kinase" evidence="10">
    <location>
        <begin position="22"/>
        <end position="311"/>
    </location>
</feature>
<protein>
    <recommendedName>
        <fullName evidence="3 8">Carbamate kinase</fullName>
    </recommendedName>
</protein>
<comment type="pathway">
    <text evidence="1">Metabolic intermediate metabolism; carbamoyl phosphate degradation; CO(2) and NH(3) from carbamoyl phosphate: step 1/1.</text>
</comment>
<gene>
    <name evidence="11" type="ORF">caldi_22880</name>
</gene>
<keyword evidence="6 9" id="KW-0418">Kinase</keyword>
<dbReference type="InterPro" id="IPR003964">
    <property type="entry name" value="Carb_kinase"/>
</dbReference>
<dbReference type="InterPro" id="IPR036393">
    <property type="entry name" value="AceGlu_kinase-like_sf"/>
</dbReference>
<dbReference type="NCBIfam" id="NF009007">
    <property type="entry name" value="PRK12352.1"/>
    <property type="match status" value="1"/>
</dbReference>
<dbReference type="EMBL" id="AP025628">
    <property type="protein sequence ID" value="BDG61198.1"/>
    <property type="molecule type" value="Genomic_DNA"/>
</dbReference>
<dbReference type="Pfam" id="PF00696">
    <property type="entry name" value="AA_kinase"/>
    <property type="match status" value="1"/>
</dbReference>
<reference evidence="11" key="1">
    <citation type="submission" date="2022-03" db="EMBL/GenBank/DDBJ databases">
        <title>Complete genome sequence of Caldinitratiruptor microaerophilus.</title>
        <authorList>
            <person name="Mukaiyama R."/>
            <person name="Nishiyama T."/>
            <person name="Ueda K."/>
        </authorList>
    </citation>
    <scope>NUCLEOTIDE SEQUENCE</scope>
    <source>
        <strain evidence="11">JCM 16183</strain>
    </source>
</reference>
<dbReference type="CDD" id="cd04235">
    <property type="entry name" value="AAK_CK"/>
    <property type="match status" value="1"/>
</dbReference>
<dbReference type="NCBIfam" id="TIGR00746">
    <property type="entry name" value="arcC"/>
    <property type="match status" value="1"/>
</dbReference>
<dbReference type="KEGG" id="cmic:caldi_22880"/>
<evidence type="ECO:0000256" key="5">
    <source>
        <dbReference type="ARBA" id="ARBA00022679"/>
    </source>
</evidence>
<dbReference type="PANTHER" id="PTHR30409">
    <property type="entry name" value="CARBAMATE KINASE"/>
    <property type="match status" value="1"/>
</dbReference>
<dbReference type="GO" id="GO:0019546">
    <property type="term" value="P:L-arginine deiminase pathway"/>
    <property type="evidence" value="ECO:0007669"/>
    <property type="project" value="TreeGrafter"/>
</dbReference>
<evidence type="ECO:0000259" key="10">
    <source>
        <dbReference type="Pfam" id="PF00696"/>
    </source>
</evidence>
<dbReference type="GO" id="GO:0008804">
    <property type="term" value="F:carbamate kinase activity"/>
    <property type="evidence" value="ECO:0007669"/>
    <property type="project" value="UniProtKB-UniRule"/>
</dbReference>
<evidence type="ECO:0000313" key="11">
    <source>
        <dbReference type="EMBL" id="BDG61198.1"/>
    </source>
</evidence>
<dbReference type="PIRSF" id="PIRSF000723">
    <property type="entry name" value="Carbamate_kin"/>
    <property type="match status" value="1"/>
</dbReference>
<evidence type="ECO:0000256" key="1">
    <source>
        <dbReference type="ARBA" id="ARBA00005118"/>
    </source>
</evidence>